<dbReference type="Gene3D" id="3.40.50.2000">
    <property type="entry name" value="Glycogen Phosphorylase B"/>
    <property type="match status" value="2"/>
</dbReference>
<comment type="caution">
    <text evidence="1">The sequence shown here is derived from an EMBL/GenBank/DDBJ whole genome shotgun (WGS) entry which is preliminary data.</text>
</comment>
<gene>
    <name evidence="1" type="ORF">LCGC14_0303290</name>
</gene>
<protein>
    <recommendedName>
        <fullName evidence="2">Glycosyltransferase subfamily 4-like N-terminal domain-containing protein</fullName>
    </recommendedName>
</protein>
<accession>A0A0F9WVU0</accession>
<reference evidence="1" key="1">
    <citation type="journal article" date="2015" name="Nature">
        <title>Complex archaea that bridge the gap between prokaryotes and eukaryotes.</title>
        <authorList>
            <person name="Spang A."/>
            <person name="Saw J.H."/>
            <person name="Jorgensen S.L."/>
            <person name="Zaremba-Niedzwiedzka K."/>
            <person name="Martijn J."/>
            <person name="Lind A.E."/>
            <person name="van Eijk R."/>
            <person name="Schleper C."/>
            <person name="Guy L."/>
            <person name="Ettema T.J."/>
        </authorList>
    </citation>
    <scope>NUCLEOTIDE SEQUENCE</scope>
</reference>
<dbReference type="AlphaFoldDB" id="A0A0F9WVU0"/>
<organism evidence="1">
    <name type="scientific">marine sediment metagenome</name>
    <dbReference type="NCBI Taxonomy" id="412755"/>
    <lineage>
        <taxon>unclassified sequences</taxon>
        <taxon>metagenomes</taxon>
        <taxon>ecological metagenomes</taxon>
    </lineage>
</organism>
<dbReference type="SUPFAM" id="SSF53756">
    <property type="entry name" value="UDP-Glycosyltransferase/glycogen phosphorylase"/>
    <property type="match status" value="1"/>
</dbReference>
<proteinExistence type="predicted"/>
<sequence length="360" mass="41323">MNILILGQPESHHPGKWAKALAKNHDVIFGFFDGDRKITSLDQLKTPPTMHTEIIGKNINIKYIRNLLYRWEMNSFMRHKGWRSRALRKFVKQHDIDVIFAHGLGYYSYIAAGNKLVPVVSASYGSEVFQYFSEIVQYVIDKVDAIQCTSPLMHHTILDRNSDANVHEFYWGVDCSLFRPRSYLREGNTIPLIYFSRGMSDIYRGDFIVETLEKFQSPQNIVLSTHLVTKKQLERIKETPHNIYYHDYNMPLEEYAIFIAGTDIMVSIPISDQIGNSVMEFMAAGIPMILSDLSVYDPVFGIENVEVADLSSPSALAKQIENFGINDGEEIRQFAEDNFNWETAVTNFELMCLDVNPDLL</sequence>
<name>A0A0F9WVU0_9ZZZZ</name>
<evidence type="ECO:0000313" key="1">
    <source>
        <dbReference type="EMBL" id="KKN83063.1"/>
    </source>
</evidence>
<evidence type="ECO:0008006" key="2">
    <source>
        <dbReference type="Google" id="ProtNLM"/>
    </source>
</evidence>
<dbReference type="EMBL" id="LAZR01000191">
    <property type="protein sequence ID" value="KKN83063.1"/>
    <property type="molecule type" value="Genomic_DNA"/>
</dbReference>